<protein>
    <recommendedName>
        <fullName evidence="2">SH3b domain-containing protein</fullName>
    </recommendedName>
</protein>
<dbReference type="AlphaFoldDB" id="R7B1E0"/>
<name>R7B1E0_9FIRM</name>
<sequence length="195" mass="21170">MGRKTLLTMTGAVYIVAAITAIAVFLKNETVTMPKQEMTVQADVYIQEEYIQEESSHAEDIVVSENTTDANIKVLIETDAVKNDASQQISAGQTQETQHTKEQAATTAASAVAEKITDSPMLNQDYNTLYMAVGTKPTLTIRKAPDNGGSIAGWLPEGSECEVLAENIGGWDLIRYRGCTGFVYGSYLKPVNVIQ</sequence>
<dbReference type="Proteomes" id="UP000018141">
    <property type="component" value="Unassembled WGS sequence"/>
</dbReference>
<dbReference type="Gene3D" id="2.30.30.40">
    <property type="entry name" value="SH3 Domains"/>
    <property type="match status" value="1"/>
</dbReference>
<dbReference type="EMBL" id="CBHH010000037">
    <property type="protein sequence ID" value="CDD56747.1"/>
    <property type="molecule type" value="Genomic_DNA"/>
</dbReference>
<evidence type="ECO:0000313" key="4">
    <source>
        <dbReference type="Proteomes" id="UP000018141"/>
    </source>
</evidence>
<proteinExistence type="predicted"/>
<keyword evidence="1" id="KW-0812">Transmembrane</keyword>
<keyword evidence="1" id="KW-0472">Membrane</keyword>
<comment type="caution">
    <text evidence="3">The sequence shown here is derived from an EMBL/GenBank/DDBJ whole genome shotgun (WGS) entry which is preliminary data.</text>
</comment>
<evidence type="ECO:0000313" key="3">
    <source>
        <dbReference type="EMBL" id="CDD56747.1"/>
    </source>
</evidence>
<evidence type="ECO:0000259" key="2">
    <source>
        <dbReference type="Pfam" id="PF08239"/>
    </source>
</evidence>
<feature type="domain" description="SH3b" evidence="2">
    <location>
        <begin position="138"/>
        <end position="189"/>
    </location>
</feature>
<keyword evidence="1" id="KW-1133">Transmembrane helix</keyword>
<reference evidence="3" key="1">
    <citation type="submission" date="2012-11" db="EMBL/GenBank/DDBJ databases">
        <title>Dependencies among metagenomic species, viruses, plasmids and units of genetic variation.</title>
        <authorList>
            <person name="Nielsen H.B."/>
            <person name="Almeida M."/>
            <person name="Juncker A.S."/>
            <person name="Rasmussen S."/>
            <person name="Li J."/>
            <person name="Sunagawa S."/>
            <person name="Plichta D."/>
            <person name="Gautier L."/>
            <person name="Le Chatelier E."/>
            <person name="Peletier E."/>
            <person name="Bonde I."/>
            <person name="Nielsen T."/>
            <person name="Manichanh C."/>
            <person name="Arumugam M."/>
            <person name="Batto J."/>
            <person name="Santos M.B.Q.D."/>
            <person name="Blom N."/>
            <person name="Borruel N."/>
            <person name="Burgdorf K.S."/>
            <person name="Boumezbeur F."/>
            <person name="Casellas F."/>
            <person name="Dore J."/>
            <person name="Guarner F."/>
            <person name="Hansen T."/>
            <person name="Hildebrand F."/>
            <person name="Kaas R.S."/>
            <person name="Kennedy S."/>
            <person name="Kristiansen K."/>
            <person name="Kultima J.R."/>
            <person name="Leonard P."/>
            <person name="Levenez F."/>
            <person name="Lund O."/>
            <person name="Moumen B."/>
            <person name="Le Paslier D."/>
            <person name="Pons N."/>
            <person name="Pedersen O."/>
            <person name="Prifti E."/>
            <person name="Qin J."/>
            <person name="Raes J."/>
            <person name="Tap J."/>
            <person name="Tims S."/>
            <person name="Ussery D.W."/>
            <person name="Yamada T."/>
            <person name="MetaHit consortium"/>
            <person name="Renault P."/>
            <person name="Sicheritz-Ponten T."/>
            <person name="Bork P."/>
            <person name="Wang J."/>
            <person name="Brunak S."/>
            <person name="Ehrlich S.D."/>
        </authorList>
    </citation>
    <scope>NUCLEOTIDE SEQUENCE [LARGE SCALE GENOMIC DNA]</scope>
</reference>
<dbReference type="InterPro" id="IPR003646">
    <property type="entry name" value="SH3-like_bac-type"/>
</dbReference>
<feature type="transmembrane region" description="Helical" evidence="1">
    <location>
        <begin position="6"/>
        <end position="26"/>
    </location>
</feature>
<evidence type="ECO:0000256" key="1">
    <source>
        <dbReference type="SAM" id="Phobius"/>
    </source>
</evidence>
<dbReference type="Pfam" id="PF08239">
    <property type="entry name" value="SH3_3"/>
    <property type="match status" value="1"/>
</dbReference>
<organism evidence="3 4">
    <name type="scientific">Bacteroides pectinophilus CAG:437</name>
    <dbReference type="NCBI Taxonomy" id="1263051"/>
    <lineage>
        <taxon>Bacteria</taxon>
        <taxon>Bacillati</taxon>
        <taxon>Bacillota</taxon>
        <taxon>Clostridia</taxon>
        <taxon>Eubacteriales</taxon>
    </lineage>
</organism>
<gene>
    <name evidence="3" type="ORF">BN656_01182</name>
</gene>
<accession>R7B1E0</accession>